<sequence>MRFRIISLLLICVVFLNGCFNNSEKPFSIKIPDIHEYSILYIQGVDENSVIDRINQQVHNGPYSNKTIY</sequence>
<proteinExistence type="predicted"/>
<protein>
    <submittedName>
        <fullName evidence="1">Uncharacterized protein</fullName>
    </submittedName>
</protein>
<name>A0ABS2QG94_9BACI</name>
<dbReference type="EMBL" id="JAFBFI010000005">
    <property type="protein sequence ID" value="MBM7692177.1"/>
    <property type="molecule type" value="Genomic_DNA"/>
</dbReference>
<dbReference type="Proteomes" id="UP000823486">
    <property type="component" value="Unassembled WGS sequence"/>
</dbReference>
<evidence type="ECO:0000313" key="2">
    <source>
        <dbReference type="Proteomes" id="UP000823486"/>
    </source>
</evidence>
<accession>A0ABS2QG94</accession>
<organism evidence="1 2">
    <name type="scientific">Peribacillus deserti</name>
    <dbReference type="NCBI Taxonomy" id="673318"/>
    <lineage>
        <taxon>Bacteria</taxon>
        <taxon>Bacillati</taxon>
        <taxon>Bacillota</taxon>
        <taxon>Bacilli</taxon>
        <taxon>Bacillales</taxon>
        <taxon>Bacillaceae</taxon>
        <taxon>Peribacillus</taxon>
    </lineage>
</organism>
<gene>
    <name evidence="1" type="ORF">JOC77_001604</name>
</gene>
<evidence type="ECO:0000313" key="1">
    <source>
        <dbReference type="EMBL" id="MBM7692177.1"/>
    </source>
</evidence>
<keyword evidence="2" id="KW-1185">Reference proteome</keyword>
<reference evidence="1 2" key="1">
    <citation type="submission" date="2021-01" db="EMBL/GenBank/DDBJ databases">
        <title>Genomic Encyclopedia of Type Strains, Phase IV (KMG-IV): sequencing the most valuable type-strain genomes for metagenomic binning, comparative biology and taxonomic classification.</title>
        <authorList>
            <person name="Goeker M."/>
        </authorList>
    </citation>
    <scope>NUCLEOTIDE SEQUENCE [LARGE SCALE GENOMIC DNA]</scope>
    <source>
        <strain evidence="1 2">DSM 105482</strain>
    </source>
</reference>
<comment type="caution">
    <text evidence="1">The sequence shown here is derived from an EMBL/GenBank/DDBJ whole genome shotgun (WGS) entry which is preliminary data.</text>
</comment>